<proteinExistence type="predicted"/>
<dbReference type="Proteomes" id="UP000183832">
    <property type="component" value="Unassembled WGS sequence"/>
</dbReference>
<protein>
    <submittedName>
        <fullName evidence="2">CLUMA_CG007608, isoform A</fullName>
    </submittedName>
</protein>
<evidence type="ECO:0000313" key="2">
    <source>
        <dbReference type="EMBL" id="CRK94085.1"/>
    </source>
</evidence>
<evidence type="ECO:0000313" key="3">
    <source>
        <dbReference type="Proteomes" id="UP000183832"/>
    </source>
</evidence>
<gene>
    <name evidence="2" type="ORF">CLUMA_CG007608</name>
</gene>
<feature type="region of interest" description="Disordered" evidence="1">
    <location>
        <begin position="41"/>
        <end position="60"/>
    </location>
</feature>
<accession>A0A1J1I1C8</accession>
<reference evidence="2 3" key="1">
    <citation type="submission" date="2015-04" db="EMBL/GenBank/DDBJ databases">
        <authorList>
            <person name="Syromyatnikov M.Y."/>
            <person name="Popov V.N."/>
        </authorList>
    </citation>
    <scope>NUCLEOTIDE SEQUENCE [LARGE SCALE GENOMIC DNA]</scope>
</reference>
<sequence>MRISNECLLNVIDKCMEISYKHIAGEPGTKSNWTITKRMNDAMASNNKKGSKRLMKSEKS</sequence>
<name>A0A1J1I1C8_9DIPT</name>
<organism evidence="2 3">
    <name type="scientific">Clunio marinus</name>
    <dbReference type="NCBI Taxonomy" id="568069"/>
    <lineage>
        <taxon>Eukaryota</taxon>
        <taxon>Metazoa</taxon>
        <taxon>Ecdysozoa</taxon>
        <taxon>Arthropoda</taxon>
        <taxon>Hexapoda</taxon>
        <taxon>Insecta</taxon>
        <taxon>Pterygota</taxon>
        <taxon>Neoptera</taxon>
        <taxon>Endopterygota</taxon>
        <taxon>Diptera</taxon>
        <taxon>Nematocera</taxon>
        <taxon>Chironomoidea</taxon>
        <taxon>Chironomidae</taxon>
        <taxon>Clunio</taxon>
    </lineage>
</organism>
<dbReference type="AlphaFoldDB" id="A0A1J1I1C8"/>
<evidence type="ECO:0000256" key="1">
    <source>
        <dbReference type="SAM" id="MobiDB-lite"/>
    </source>
</evidence>
<dbReference type="EMBL" id="CVRI01000038">
    <property type="protein sequence ID" value="CRK94085.1"/>
    <property type="molecule type" value="Genomic_DNA"/>
</dbReference>
<keyword evidence="3" id="KW-1185">Reference proteome</keyword>